<dbReference type="CDD" id="cd07247">
    <property type="entry name" value="SgaA_N_like"/>
    <property type="match status" value="1"/>
</dbReference>
<dbReference type="RefSeq" id="WP_026936081.1">
    <property type="nucleotide sequence ID" value="NZ_CP028426.1"/>
</dbReference>
<evidence type="ECO:0000313" key="2">
    <source>
        <dbReference type="EMBL" id="MDJ1370343.1"/>
    </source>
</evidence>
<protein>
    <submittedName>
        <fullName evidence="2">VOC family protein</fullName>
    </submittedName>
</protein>
<organism evidence="2 3">
    <name type="scientific">Gulosibacter molinativorax</name>
    <dbReference type="NCBI Taxonomy" id="256821"/>
    <lineage>
        <taxon>Bacteria</taxon>
        <taxon>Bacillati</taxon>
        <taxon>Actinomycetota</taxon>
        <taxon>Actinomycetes</taxon>
        <taxon>Micrococcales</taxon>
        <taxon>Microbacteriaceae</taxon>
        <taxon>Gulosibacter</taxon>
    </lineage>
</organism>
<dbReference type="PANTHER" id="PTHR33993">
    <property type="entry name" value="GLYOXALASE-RELATED"/>
    <property type="match status" value="1"/>
</dbReference>
<accession>A0ABT7C567</accession>
<dbReference type="Gene3D" id="3.10.180.10">
    <property type="entry name" value="2,3-Dihydroxybiphenyl 1,2-Dioxygenase, domain 1"/>
    <property type="match status" value="1"/>
</dbReference>
<name>A0ABT7C567_9MICO</name>
<gene>
    <name evidence="2" type="ORF">C7K25_02985</name>
</gene>
<dbReference type="PROSITE" id="PS51819">
    <property type="entry name" value="VOC"/>
    <property type="match status" value="1"/>
</dbReference>
<comment type="caution">
    <text evidence="2">The sequence shown here is derived from an EMBL/GenBank/DDBJ whole genome shotgun (WGS) entry which is preliminary data.</text>
</comment>
<dbReference type="InterPro" id="IPR037523">
    <property type="entry name" value="VOC_core"/>
</dbReference>
<evidence type="ECO:0000259" key="1">
    <source>
        <dbReference type="PROSITE" id="PS51819"/>
    </source>
</evidence>
<dbReference type="PANTHER" id="PTHR33993:SF1">
    <property type="entry name" value="GLYOXALASE FAMILY PROTEIN"/>
    <property type="match status" value="1"/>
</dbReference>
<dbReference type="EMBL" id="PXVD01000004">
    <property type="protein sequence ID" value="MDJ1370343.1"/>
    <property type="molecule type" value="Genomic_DNA"/>
</dbReference>
<evidence type="ECO:0000313" key="3">
    <source>
        <dbReference type="Proteomes" id="UP001170379"/>
    </source>
</evidence>
<dbReference type="InterPro" id="IPR004360">
    <property type="entry name" value="Glyas_Fos-R_dOase_dom"/>
</dbReference>
<keyword evidence="3" id="KW-1185">Reference proteome</keyword>
<dbReference type="Proteomes" id="UP001170379">
    <property type="component" value="Unassembled WGS sequence"/>
</dbReference>
<dbReference type="Pfam" id="PF00903">
    <property type="entry name" value="Glyoxalase"/>
    <property type="match status" value="1"/>
</dbReference>
<reference evidence="2" key="2">
    <citation type="journal article" date="2022" name="Sci. Rep.">
        <title>In silico prediction of the enzymes involved in the degradation of the herbicide molinate by Gulosibacter molinativorax ON4T.</title>
        <authorList>
            <person name="Lopes A.R."/>
            <person name="Bunin E."/>
            <person name="Viana A.T."/>
            <person name="Froufe H."/>
            <person name="Munoz-Merida A."/>
            <person name="Pinho D."/>
            <person name="Figueiredo J."/>
            <person name="Barroso C."/>
            <person name="Vaz-Moreira I."/>
            <person name="Bellanger X."/>
            <person name="Egas C."/>
            <person name="Nunes O.C."/>
        </authorList>
    </citation>
    <scope>NUCLEOTIDE SEQUENCE</scope>
    <source>
        <strain evidence="2">ON4</strain>
    </source>
</reference>
<dbReference type="SUPFAM" id="SSF54593">
    <property type="entry name" value="Glyoxalase/Bleomycin resistance protein/Dihydroxybiphenyl dioxygenase"/>
    <property type="match status" value="1"/>
</dbReference>
<dbReference type="InterPro" id="IPR052164">
    <property type="entry name" value="Anthracycline_SecMetBiosynth"/>
</dbReference>
<feature type="domain" description="VOC" evidence="1">
    <location>
        <begin position="7"/>
        <end position="117"/>
    </location>
</feature>
<sequence length="118" mass="13053">MKHIHHAIDYIELFSVDLDSARTFYEDVFGWQFTEYGPDYLGIKSPLGKGEIGGIAGGRKPTHGGPLVLLFSEDLDATETNIVANGGNITKAPYEFPGGRRLHFRDPCGNELGVWSER</sequence>
<reference evidence="2" key="1">
    <citation type="submission" date="2018-03" db="EMBL/GenBank/DDBJ databases">
        <authorList>
            <person name="Nunes O.C."/>
            <person name="Lopes A.R."/>
            <person name="Froufe H."/>
            <person name="Munoz-Merida A."/>
            <person name="Barroso C."/>
            <person name="Egas C."/>
        </authorList>
    </citation>
    <scope>NUCLEOTIDE SEQUENCE</scope>
    <source>
        <strain evidence="2">ON4</strain>
    </source>
</reference>
<proteinExistence type="predicted"/>
<dbReference type="InterPro" id="IPR029068">
    <property type="entry name" value="Glyas_Bleomycin-R_OHBP_Dase"/>
</dbReference>